<dbReference type="OMA" id="FFEWNES"/>
<dbReference type="VEuPathDB" id="AmoebaDB:EIN_492380"/>
<protein>
    <submittedName>
        <fullName evidence="1">Uncharacterized protein</fullName>
    </submittedName>
</protein>
<accession>A0A0A1UA21</accession>
<dbReference type="GeneID" id="14887940"/>
<dbReference type="AlphaFoldDB" id="A0A0A1UA21"/>
<name>A0A0A1UA21_ENTIV</name>
<dbReference type="KEGG" id="eiv:EIN_492380"/>
<dbReference type="OrthoDB" id="28804at2759"/>
<proteinExistence type="predicted"/>
<sequence>MHPSRGDSTDDDATVDDPLVIQQHVTKEAVKRLVTLETLNLSFALGMRFQDGRSETTTLANSFIPNCPMTFPKPNDTDEEFEKLRILFITRVDQNYEDKYTLVVVYIFNLGILLTRIKALLALKAPRGKIWEENFVRQQTAIQKWSSRLKILLQTNFLYFINTLLRLGPDTLFDFDNEFRKILDFFEWNESVKNKWFINLCLTLH</sequence>
<dbReference type="RefSeq" id="XP_004255760.1">
    <property type="nucleotide sequence ID" value="XM_004255712.1"/>
</dbReference>
<gene>
    <name evidence="1" type="ORF">EIN_492380</name>
</gene>
<evidence type="ECO:0000313" key="1">
    <source>
        <dbReference type="EMBL" id="ELP88989.1"/>
    </source>
</evidence>
<keyword evidence="2" id="KW-1185">Reference proteome</keyword>
<evidence type="ECO:0000313" key="2">
    <source>
        <dbReference type="Proteomes" id="UP000014680"/>
    </source>
</evidence>
<dbReference type="Proteomes" id="UP000014680">
    <property type="component" value="Unassembled WGS sequence"/>
</dbReference>
<reference evidence="1 2" key="1">
    <citation type="submission" date="2012-10" db="EMBL/GenBank/DDBJ databases">
        <authorList>
            <person name="Zafar N."/>
            <person name="Inman J."/>
            <person name="Hall N."/>
            <person name="Lorenzi H."/>
            <person name="Caler E."/>
        </authorList>
    </citation>
    <scope>NUCLEOTIDE SEQUENCE [LARGE SCALE GENOMIC DNA]</scope>
    <source>
        <strain evidence="1 2">IP1</strain>
    </source>
</reference>
<dbReference type="EMBL" id="KB206684">
    <property type="protein sequence ID" value="ELP88989.1"/>
    <property type="molecule type" value="Genomic_DNA"/>
</dbReference>
<organism evidence="1 2">
    <name type="scientific">Entamoeba invadens IP1</name>
    <dbReference type="NCBI Taxonomy" id="370355"/>
    <lineage>
        <taxon>Eukaryota</taxon>
        <taxon>Amoebozoa</taxon>
        <taxon>Evosea</taxon>
        <taxon>Archamoebae</taxon>
        <taxon>Mastigamoebida</taxon>
        <taxon>Entamoebidae</taxon>
        <taxon>Entamoeba</taxon>
    </lineage>
</organism>